<protein>
    <submittedName>
        <fullName evidence="9">Cytochrome P450</fullName>
    </submittedName>
</protein>
<evidence type="ECO:0000313" key="10">
    <source>
        <dbReference type="Proteomes" id="UP000803844"/>
    </source>
</evidence>
<dbReference type="GO" id="GO:0004497">
    <property type="term" value="F:monooxygenase activity"/>
    <property type="evidence" value="ECO:0007669"/>
    <property type="project" value="UniProtKB-KW"/>
</dbReference>
<feature type="transmembrane region" description="Helical" evidence="8">
    <location>
        <begin position="15"/>
        <end position="32"/>
    </location>
</feature>
<evidence type="ECO:0000256" key="7">
    <source>
        <dbReference type="RuleBase" id="RU000461"/>
    </source>
</evidence>
<dbReference type="Proteomes" id="UP000803844">
    <property type="component" value="Unassembled WGS sequence"/>
</dbReference>
<dbReference type="PRINTS" id="PR00465">
    <property type="entry name" value="EP450IV"/>
</dbReference>
<evidence type="ECO:0000256" key="2">
    <source>
        <dbReference type="ARBA" id="ARBA00010617"/>
    </source>
</evidence>
<keyword evidence="4 6" id="KW-0408">Iron</keyword>
<comment type="caution">
    <text evidence="9">The sequence shown here is derived from an EMBL/GenBank/DDBJ whole genome shotgun (WGS) entry which is preliminary data.</text>
</comment>
<dbReference type="InterPro" id="IPR017972">
    <property type="entry name" value="Cyt_P450_CS"/>
</dbReference>
<evidence type="ECO:0000256" key="5">
    <source>
        <dbReference type="ARBA" id="ARBA00023033"/>
    </source>
</evidence>
<gene>
    <name evidence="9" type="ORF">M406DRAFT_261162</name>
</gene>
<dbReference type="GO" id="GO:0005506">
    <property type="term" value="F:iron ion binding"/>
    <property type="evidence" value="ECO:0007669"/>
    <property type="project" value="InterPro"/>
</dbReference>
<reference evidence="9" key="1">
    <citation type="journal article" date="2020" name="Phytopathology">
        <title>Genome sequence of the chestnut blight fungus Cryphonectria parasitica EP155: A fundamental resource for an archetypical invasive plant pathogen.</title>
        <authorList>
            <person name="Crouch J.A."/>
            <person name="Dawe A."/>
            <person name="Aerts A."/>
            <person name="Barry K."/>
            <person name="Churchill A.C.L."/>
            <person name="Grimwood J."/>
            <person name="Hillman B."/>
            <person name="Milgroom M.G."/>
            <person name="Pangilinan J."/>
            <person name="Smith M."/>
            <person name="Salamov A."/>
            <person name="Schmutz J."/>
            <person name="Yadav J."/>
            <person name="Grigoriev I.V."/>
            <person name="Nuss D."/>
        </authorList>
    </citation>
    <scope>NUCLEOTIDE SEQUENCE</scope>
    <source>
        <strain evidence="9">EP155</strain>
    </source>
</reference>
<organism evidence="9 10">
    <name type="scientific">Cryphonectria parasitica (strain ATCC 38755 / EP155)</name>
    <dbReference type="NCBI Taxonomy" id="660469"/>
    <lineage>
        <taxon>Eukaryota</taxon>
        <taxon>Fungi</taxon>
        <taxon>Dikarya</taxon>
        <taxon>Ascomycota</taxon>
        <taxon>Pezizomycotina</taxon>
        <taxon>Sordariomycetes</taxon>
        <taxon>Sordariomycetidae</taxon>
        <taxon>Diaporthales</taxon>
        <taxon>Cryphonectriaceae</taxon>
        <taxon>Cryphonectria-Endothia species complex</taxon>
        <taxon>Cryphonectria</taxon>
    </lineage>
</organism>
<keyword evidence="8" id="KW-1133">Transmembrane helix</keyword>
<dbReference type="RefSeq" id="XP_040774909.1">
    <property type="nucleotide sequence ID" value="XM_040917419.1"/>
</dbReference>
<evidence type="ECO:0000256" key="4">
    <source>
        <dbReference type="ARBA" id="ARBA00023004"/>
    </source>
</evidence>
<dbReference type="PANTHER" id="PTHR47582">
    <property type="entry name" value="P450, PUTATIVE (EUROFUNG)-RELATED"/>
    <property type="match status" value="1"/>
</dbReference>
<dbReference type="PROSITE" id="PS00086">
    <property type="entry name" value="CYTOCHROME_P450"/>
    <property type="match status" value="1"/>
</dbReference>
<keyword evidence="8" id="KW-0812">Transmembrane</keyword>
<comment type="similarity">
    <text evidence="2 7">Belongs to the cytochrome P450 family.</text>
</comment>
<dbReference type="CDD" id="cd11040">
    <property type="entry name" value="CYP7_CYP8-like"/>
    <property type="match status" value="1"/>
</dbReference>
<dbReference type="GO" id="GO:0016705">
    <property type="term" value="F:oxidoreductase activity, acting on paired donors, with incorporation or reduction of molecular oxygen"/>
    <property type="evidence" value="ECO:0007669"/>
    <property type="project" value="InterPro"/>
</dbReference>
<dbReference type="InterPro" id="IPR036396">
    <property type="entry name" value="Cyt_P450_sf"/>
</dbReference>
<keyword evidence="10" id="KW-1185">Reference proteome</keyword>
<dbReference type="GO" id="GO:0020037">
    <property type="term" value="F:heme binding"/>
    <property type="evidence" value="ECO:0007669"/>
    <property type="project" value="InterPro"/>
</dbReference>
<dbReference type="InterPro" id="IPR001128">
    <property type="entry name" value="Cyt_P450"/>
</dbReference>
<dbReference type="GeneID" id="63834548"/>
<dbReference type="SUPFAM" id="SSF48264">
    <property type="entry name" value="Cytochrome P450"/>
    <property type="match status" value="1"/>
</dbReference>
<evidence type="ECO:0000256" key="8">
    <source>
        <dbReference type="SAM" id="Phobius"/>
    </source>
</evidence>
<keyword evidence="7" id="KW-0560">Oxidoreductase</keyword>
<dbReference type="Pfam" id="PF00067">
    <property type="entry name" value="p450"/>
    <property type="match status" value="1"/>
</dbReference>
<feature type="binding site" description="axial binding residue" evidence="6">
    <location>
        <position position="458"/>
    </location>
    <ligand>
        <name>heme</name>
        <dbReference type="ChEBI" id="CHEBI:30413"/>
    </ligand>
    <ligandPart>
        <name>Fe</name>
        <dbReference type="ChEBI" id="CHEBI:18248"/>
    </ligandPart>
</feature>
<evidence type="ECO:0000256" key="6">
    <source>
        <dbReference type="PIRSR" id="PIRSR602403-1"/>
    </source>
</evidence>
<dbReference type="InterPro" id="IPR002403">
    <property type="entry name" value="Cyt_P450_E_grp-IV"/>
</dbReference>
<proteinExistence type="inferred from homology"/>
<evidence type="ECO:0000313" key="9">
    <source>
        <dbReference type="EMBL" id="KAF3763948.1"/>
    </source>
</evidence>
<dbReference type="InterPro" id="IPR053007">
    <property type="entry name" value="CYP450_monoxygenase_sec-met"/>
</dbReference>
<dbReference type="OrthoDB" id="1470350at2759"/>
<keyword evidence="8" id="KW-0472">Membrane</keyword>
<dbReference type="EMBL" id="MU032349">
    <property type="protein sequence ID" value="KAF3763948.1"/>
    <property type="molecule type" value="Genomic_DNA"/>
</dbReference>
<dbReference type="PANTHER" id="PTHR47582:SF1">
    <property type="entry name" value="P450, PUTATIVE (EUROFUNG)-RELATED"/>
    <property type="match status" value="1"/>
</dbReference>
<evidence type="ECO:0000256" key="1">
    <source>
        <dbReference type="ARBA" id="ARBA00001971"/>
    </source>
</evidence>
<accession>A0A9P4XZM2</accession>
<keyword evidence="6 7" id="KW-0349">Heme</keyword>
<keyword evidence="3 6" id="KW-0479">Metal-binding</keyword>
<dbReference type="AlphaFoldDB" id="A0A9P4XZM2"/>
<comment type="cofactor">
    <cofactor evidence="1 6">
        <name>heme</name>
        <dbReference type="ChEBI" id="CHEBI:30413"/>
    </cofactor>
</comment>
<dbReference type="Gene3D" id="1.10.630.10">
    <property type="entry name" value="Cytochrome P450"/>
    <property type="match status" value="1"/>
</dbReference>
<name>A0A9P4XZM2_CRYP1</name>
<keyword evidence="5 7" id="KW-0503">Monooxygenase</keyword>
<sequence length="534" mass="59321">MDAVQAKLRDAGPTVWLAVGAVVVAILLHLVGSKDSREPPYLDSRIPLVGHVRHLIGLYRYGARYFTTLDQEHHLGLYTLPVFTNRLYVAGSAEWSTAVNKHSSTIDLYTLSSRALSQLMGLNKESMEIVNHNLHGDRKQTAGNIIFTLKDVMLKSLAPGRDLDELNDKLLDGLSPLISNLARGTKSEKMMFWAWARQQISEVSMAAAYGEDNPVSRQPSLVEDFWQFDASAAALMAPWPAVFARKGHLARWRFINGFVDYAVRGGYKQASNLIQVRAREALATGMAVDQYGQLESNFAPGLLSNTVPATFWLISRVFEDPELLAKCRAEIDQCLEKGEDNKHVLNITRLQTQCPLFASAFLETLRTTAPLNTYRFIREDTVVTNNSTQESFLLRKGNLVQHASTVLHSRASVWGENPDSFNAGRFLPPMDPAAPFRDANGKMYSGSFRPFGGGVHLCPGRYFAQTSILAGAALFIAAYDMESEPGTGRYVPPPFKNAKGVMFLSIIKPDRDVEVSLKRRAGFENAELEFSKSR</sequence>
<evidence type="ECO:0000256" key="3">
    <source>
        <dbReference type="ARBA" id="ARBA00022723"/>
    </source>
</evidence>